<dbReference type="GO" id="GO:0046872">
    <property type="term" value="F:metal ion binding"/>
    <property type="evidence" value="ECO:0007669"/>
    <property type="project" value="UniProtKB-KW"/>
</dbReference>
<keyword evidence="7" id="KW-0378">Hydrolase</keyword>
<keyword evidence="6" id="KW-0227">DNA damage</keyword>
<dbReference type="Pfam" id="PF14815">
    <property type="entry name" value="NUDIX_4"/>
    <property type="match status" value="1"/>
</dbReference>
<name>A0A370GN94_9COXI</name>
<evidence type="ECO:0000313" key="19">
    <source>
        <dbReference type="Proteomes" id="UP000254720"/>
    </source>
</evidence>
<comment type="cofactor">
    <cofactor evidence="1">
        <name>Mg(2+)</name>
        <dbReference type="ChEBI" id="CHEBI:18420"/>
    </cofactor>
</comment>
<accession>A0A370GN94</accession>
<comment type="caution">
    <text evidence="18">The sequence shown here is derived from an EMBL/GenBank/DDBJ whole genome shotgun (WGS) entry which is preliminary data.</text>
</comment>
<evidence type="ECO:0000256" key="9">
    <source>
        <dbReference type="ARBA" id="ARBA00023204"/>
    </source>
</evidence>
<dbReference type="Proteomes" id="UP000254720">
    <property type="component" value="Unassembled WGS sequence"/>
</dbReference>
<proteinExistence type="inferred from homology"/>
<organism evidence="18 19">
    <name type="scientific">Aquicella lusitana</name>
    <dbReference type="NCBI Taxonomy" id="254246"/>
    <lineage>
        <taxon>Bacteria</taxon>
        <taxon>Pseudomonadati</taxon>
        <taxon>Pseudomonadota</taxon>
        <taxon>Gammaproteobacteria</taxon>
        <taxon>Legionellales</taxon>
        <taxon>Coxiellaceae</taxon>
        <taxon>Aquicella</taxon>
    </lineage>
</organism>
<keyword evidence="3" id="KW-0515">Mutator protein</keyword>
<gene>
    <name evidence="18" type="ORF">C8D86_10841</name>
</gene>
<dbReference type="GO" id="GO:0008413">
    <property type="term" value="F:8-oxo-7,8-dihydroguanosine triphosphate pyrophosphatase activity"/>
    <property type="evidence" value="ECO:0007669"/>
    <property type="project" value="TreeGrafter"/>
</dbReference>
<dbReference type="InterPro" id="IPR000086">
    <property type="entry name" value="NUDIX_hydrolase_dom"/>
</dbReference>
<dbReference type="GO" id="GO:0006260">
    <property type="term" value="P:DNA replication"/>
    <property type="evidence" value="ECO:0007669"/>
    <property type="project" value="UniProtKB-KW"/>
</dbReference>
<dbReference type="AlphaFoldDB" id="A0A370GN94"/>
<evidence type="ECO:0000256" key="12">
    <source>
        <dbReference type="ARBA" id="ARBA00038905"/>
    </source>
</evidence>
<evidence type="ECO:0000256" key="5">
    <source>
        <dbReference type="ARBA" id="ARBA00022723"/>
    </source>
</evidence>
<dbReference type="InterPro" id="IPR047127">
    <property type="entry name" value="MutT-like"/>
</dbReference>
<dbReference type="Gene3D" id="3.90.79.10">
    <property type="entry name" value="Nucleoside Triphosphate Pyrophosphohydrolase"/>
    <property type="match status" value="1"/>
</dbReference>
<dbReference type="GO" id="GO:0035539">
    <property type="term" value="F:8-oxo-7,8-dihydrodeoxyguanosine triphosphate pyrophosphatase activity"/>
    <property type="evidence" value="ECO:0007669"/>
    <property type="project" value="UniProtKB-EC"/>
</dbReference>
<dbReference type="SUPFAM" id="SSF55811">
    <property type="entry name" value="Nudix"/>
    <property type="match status" value="1"/>
</dbReference>
<dbReference type="EC" id="3.6.1.55" evidence="12"/>
<comment type="catalytic activity">
    <reaction evidence="10">
        <text>8-oxo-dGTP + H2O = 8-oxo-dGMP + diphosphate + H(+)</text>
        <dbReference type="Rhea" id="RHEA:31575"/>
        <dbReference type="ChEBI" id="CHEBI:15377"/>
        <dbReference type="ChEBI" id="CHEBI:15378"/>
        <dbReference type="ChEBI" id="CHEBI:33019"/>
        <dbReference type="ChEBI" id="CHEBI:63224"/>
        <dbReference type="ChEBI" id="CHEBI:77896"/>
        <dbReference type="EC" id="3.6.1.55"/>
    </reaction>
</comment>
<evidence type="ECO:0000256" key="3">
    <source>
        <dbReference type="ARBA" id="ARBA00022457"/>
    </source>
</evidence>
<dbReference type="RefSeq" id="WP_170131777.1">
    <property type="nucleotide sequence ID" value="NZ_LR699114.1"/>
</dbReference>
<evidence type="ECO:0000313" key="18">
    <source>
        <dbReference type="EMBL" id="RDI44789.1"/>
    </source>
</evidence>
<dbReference type="InterPro" id="IPR020476">
    <property type="entry name" value="Nudix_hydrolase"/>
</dbReference>
<keyword evidence="19" id="KW-1185">Reference proteome</keyword>
<sequence>MIRTVVGILARAEKVLVGQRPEGKPYSGYWEFPGGKIEPDETAIDALRRELQEELDITVISAQPWFEHTHTYPDKTVLLEMWRVTAFSGEPLGKENQLLRWVTLPEMLELRLLEGNWPIIKKIKTLFSQQED</sequence>
<evidence type="ECO:0000256" key="8">
    <source>
        <dbReference type="ARBA" id="ARBA00022842"/>
    </source>
</evidence>
<dbReference type="GO" id="GO:0044716">
    <property type="term" value="F:8-oxo-GDP phosphatase activity"/>
    <property type="evidence" value="ECO:0007669"/>
    <property type="project" value="TreeGrafter"/>
</dbReference>
<comment type="similarity">
    <text evidence="2">Belongs to the Nudix hydrolase family.</text>
</comment>
<dbReference type="PANTHER" id="PTHR47707">
    <property type="entry name" value="8-OXO-DGTP DIPHOSPHATASE"/>
    <property type="match status" value="1"/>
</dbReference>
<evidence type="ECO:0000256" key="13">
    <source>
        <dbReference type="ARBA" id="ARBA00040794"/>
    </source>
</evidence>
<dbReference type="InterPro" id="IPR015797">
    <property type="entry name" value="NUDIX_hydrolase-like_dom_sf"/>
</dbReference>
<dbReference type="GO" id="GO:0006281">
    <property type="term" value="P:DNA repair"/>
    <property type="evidence" value="ECO:0007669"/>
    <property type="project" value="UniProtKB-KW"/>
</dbReference>
<keyword evidence="8" id="KW-0460">Magnesium</keyword>
<evidence type="ECO:0000256" key="1">
    <source>
        <dbReference type="ARBA" id="ARBA00001946"/>
    </source>
</evidence>
<dbReference type="EMBL" id="QQAX01000008">
    <property type="protein sequence ID" value="RDI44789.1"/>
    <property type="molecule type" value="Genomic_DNA"/>
</dbReference>
<dbReference type="InterPro" id="IPR029119">
    <property type="entry name" value="MutY_C"/>
</dbReference>
<dbReference type="PANTHER" id="PTHR47707:SF1">
    <property type="entry name" value="NUDIX HYDROLASE FAMILY PROTEIN"/>
    <property type="match status" value="1"/>
</dbReference>
<evidence type="ECO:0000256" key="4">
    <source>
        <dbReference type="ARBA" id="ARBA00022705"/>
    </source>
</evidence>
<evidence type="ECO:0000256" key="2">
    <source>
        <dbReference type="ARBA" id="ARBA00005582"/>
    </source>
</evidence>
<reference evidence="18 19" key="1">
    <citation type="submission" date="2018-07" db="EMBL/GenBank/DDBJ databases">
        <title>Genomic Encyclopedia of Type Strains, Phase IV (KMG-IV): sequencing the most valuable type-strain genomes for metagenomic binning, comparative biology and taxonomic classification.</title>
        <authorList>
            <person name="Goeker M."/>
        </authorList>
    </citation>
    <scope>NUCLEOTIDE SEQUENCE [LARGE SCALE GENOMIC DNA]</scope>
    <source>
        <strain evidence="18 19">DSM 16500</strain>
    </source>
</reference>
<keyword evidence="9" id="KW-0234">DNA repair</keyword>
<evidence type="ECO:0000256" key="10">
    <source>
        <dbReference type="ARBA" id="ARBA00035861"/>
    </source>
</evidence>
<evidence type="ECO:0000256" key="14">
    <source>
        <dbReference type="ARBA" id="ARBA00041592"/>
    </source>
</evidence>
<dbReference type="PROSITE" id="PS00893">
    <property type="entry name" value="NUDIX_BOX"/>
    <property type="match status" value="1"/>
</dbReference>
<evidence type="ECO:0000256" key="16">
    <source>
        <dbReference type="ARBA" id="ARBA00042798"/>
    </source>
</evidence>
<protein>
    <recommendedName>
        <fullName evidence="13">8-oxo-dGTP diphosphatase</fullName>
        <ecNumber evidence="12">3.6.1.55</ecNumber>
    </recommendedName>
    <alternativeName>
        <fullName evidence="16">7,8-dihydro-8-oxoguanine-triphosphatase</fullName>
    </alternativeName>
    <alternativeName>
        <fullName evidence="15">Mutator protein MutT</fullName>
    </alternativeName>
    <alternativeName>
        <fullName evidence="14">dGTP pyrophosphohydrolase</fullName>
    </alternativeName>
</protein>
<keyword evidence="5" id="KW-0479">Metal-binding</keyword>
<feature type="domain" description="Nudix hydrolase" evidence="17">
    <location>
        <begin position="1"/>
        <end position="125"/>
    </location>
</feature>
<keyword evidence="4" id="KW-0235">DNA replication</keyword>
<dbReference type="InterPro" id="IPR020084">
    <property type="entry name" value="NUDIX_hydrolase_CS"/>
</dbReference>
<evidence type="ECO:0000256" key="11">
    <source>
        <dbReference type="ARBA" id="ARBA00036904"/>
    </source>
</evidence>
<comment type="catalytic activity">
    <reaction evidence="11">
        <text>8-oxo-GTP + H2O = 8-oxo-GMP + diphosphate + H(+)</text>
        <dbReference type="Rhea" id="RHEA:67616"/>
        <dbReference type="ChEBI" id="CHEBI:15377"/>
        <dbReference type="ChEBI" id="CHEBI:15378"/>
        <dbReference type="ChEBI" id="CHEBI:33019"/>
        <dbReference type="ChEBI" id="CHEBI:143553"/>
        <dbReference type="ChEBI" id="CHEBI:145694"/>
    </reaction>
</comment>
<dbReference type="PROSITE" id="PS51462">
    <property type="entry name" value="NUDIX"/>
    <property type="match status" value="1"/>
</dbReference>
<evidence type="ECO:0000256" key="7">
    <source>
        <dbReference type="ARBA" id="ARBA00022801"/>
    </source>
</evidence>
<dbReference type="CDD" id="cd03425">
    <property type="entry name" value="NUDIX_MutT_NudA_like"/>
    <property type="match status" value="1"/>
</dbReference>
<evidence type="ECO:0000259" key="17">
    <source>
        <dbReference type="PROSITE" id="PS51462"/>
    </source>
</evidence>
<dbReference type="PRINTS" id="PR00502">
    <property type="entry name" value="NUDIXFAMILY"/>
</dbReference>
<dbReference type="GO" id="GO:0044715">
    <property type="term" value="F:8-oxo-dGDP phosphatase activity"/>
    <property type="evidence" value="ECO:0007669"/>
    <property type="project" value="TreeGrafter"/>
</dbReference>
<evidence type="ECO:0000256" key="15">
    <source>
        <dbReference type="ARBA" id="ARBA00041979"/>
    </source>
</evidence>
<evidence type="ECO:0000256" key="6">
    <source>
        <dbReference type="ARBA" id="ARBA00022763"/>
    </source>
</evidence>